<organism evidence="2 3">
    <name type="scientific">Panagrolaimus davidi</name>
    <dbReference type="NCBI Taxonomy" id="227884"/>
    <lineage>
        <taxon>Eukaryota</taxon>
        <taxon>Metazoa</taxon>
        <taxon>Ecdysozoa</taxon>
        <taxon>Nematoda</taxon>
        <taxon>Chromadorea</taxon>
        <taxon>Rhabditida</taxon>
        <taxon>Tylenchina</taxon>
        <taxon>Panagrolaimomorpha</taxon>
        <taxon>Panagrolaimoidea</taxon>
        <taxon>Panagrolaimidae</taxon>
        <taxon>Panagrolaimus</taxon>
    </lineage>
</organism>
<evidence type="ECO:0000256" key="1">
    <source>
        <dbReference type="SAM" id="MobiDB-lite"/>
    </source>
</evidence>
<dbReference type="AlphaFoldDB" id="A0A914QI55"/>
<sequence>MLLVFNFFEKAYDVNPLPPPNAEPVVGEVAVFVAEANGDFVAWPNADPPPNADPDAADAKGEVVEPNADPPPPNALVPPKDVFCVGVAEPKAVGLFPNLKKQLIFYILLLSLR</sequence>
<proteinExistence type="predicted"/>
<keyword evidence="2" id="KW-1185">Reference proteome</keyword>
<evidence type="ECO:0000313" key="2">
    <source>
        <dbReference type="Proteomes" id="UP000887578"/>
    </source>
</evidence>
<dbReference type="Proteomes" id="UP000887578">
    <property type="component" value="Unplaced"/>
</dbReference>
<accession>A0A914QI55</accession>
<feature type="region of interest" description="Disordered" evidence="1">
    <location>
        <begin position="44"/>
        <end position="75"/>
    </location>
</feature>
<evidence type="ECO:0000313" key="3">
    <source>
        <dbReference type="WBParaSite" id="PDA_v2.g31311.t1"/>
    </source>
</evidence>
<reference evidence="3" key="1">
    <citation type="submission" date="2022-11" db="UniProtKB">
        <authorList>
            <consortium name="WormBaseParasite"/>
        </authorList>
    </citation>
    <scope>IDENTIFICATION</scope>
</reference>
<protein>
    <submittedName>
        <fullName evidence="3">Uncharacterized protein</fullName>
    </submittedName>
</protein>
<name>A0A914QI55_9BILA</name>
<dbReference type="WBParaSite" id="PDA_v2.g31311.t1">
    <property type="protein sequence ID" value="PDA_v2.g31311.t1"/>
    <property type="gene ID" value="PDA_v2.g31311"/>
</dbReference>